<dbReference type="AlphaFoldDB" id="A0A1C3UPN3"/>
<protein>
    <submittedName>
        <fullName evidence="1">Uncharacterized protein</fullName>
    </submittedName>
</protein>
<accession>A0A1C3UPN3</accession>
<sequence length="94" mass="9851">MSADPHAPGSDLAQQGVETGAVSAVSNWVDPDEYAVHREQLLSDLSGETFIVDRGVGLDADGGERFEDLHEAAVLRGRIPAHGGVAPRENGDGM</sequence>
<proteinExistence type="predicted"/>
<gene>
    <name evidence="1" type="ORF">GA0061098_1002242</name>
</gene>
<evidence type="ECO:0000313" key="2">
    <source>
        <dbReference type="Proteomes" id="UP000199184"/>
    </source>
</evidence>
<reference evidence="2" key="1">
    <citation type="submission" date="2016-08" db="EMBL/GenBank/DDBJ databases">
        <authorList>
            <person name="Varghese N."/>
            <person name="Submissions Spin"/>
        </authorList>
    </citation>
    <scope>NUCLEOTIDE SEQUENCE [LARGE SCALE GENOMIC DNA]</scope>
    <source>
        <strain evidence="2">ERR11</strain>
    </source>
</reference>
<dbReference type="EMBL" id="FMAI01000002">
    <property type="protein sequence ID" value="SCB17297.1"/>
    <property type="molecule type" value="Genomic_DNA"/>
</dbReference>
<name>A0A1C3UPN3_9BRAD</name>
<organism evidence="1 2">
    <name type="scientific">Bradyrhizobium shewense</name>
    <dbReference type="NCBI Taxonomy" id="1761772"/>
    <lineage>
        <taxon>Bacteria</taxon>
        <taxon>Pseudomonadati</taxon>
        <taxon>Pseudomonadota</taxon>
        <taxon>Alphaproteobacteria</taxon>
        <taxon>Hyphomicrobiales</taxon>
        <taxon>Nitrobacteraceae</taxon>
        <taxon>Bradyrhizobium</taxon>
    </lineage>
</organism>
<dbReference type="Proteomes" id="UP000199184">
    <property type="component" value="Unassembled WGS sequence"/>
</dbReference>
<evidence type="ECO:0000313" key="1">
    <source>
        <dbReference type="EMBL" id="SCB17297.1"/>
    </source>
</evidence>
<keyword evidence="2" id="KW-1185">Reference proteome</keyword>